<dbReference type="GO" id="GO:0005634">
    <property type="term" value="C:nucleus"/>
    <property type="evidence" value="ECO:0007669"/>
    <property type="project" value="UniProtKB-SubCell"/>
</dbReference>
<evidence type="ECO:0000256" key="5">
    <source>
        <dbReference type="ARBA" id="ARBA00023242"/>
    </source>
</evidence>
<dbReference type="Proteomes" id="UP000551443">
    <property type="component" value="Unassembled WGS sequence"/>
</dbReference>
<feature type="region of interest" description="Disordered" evidence="6">
    <location>
        <begin position="1"/>
        <end position="37"/>
    </location>
</feature>
<feature type="non-terminal residue" evidence="7">
    <location>
        <position position="1"/>
    </location>
</feature>
<name>A0A7L3PTF0_9DEND</name>
<dbReference type="PANTHER" id="PTHR15741">
    <property type="entry name" value="BASIC HELIX-LOOP-HELIX ZIP TRANSCRIPTION FACTOR"/>
    <property type="match status" value="1"/>
</dbReference>
<dbReference type="AlphaFoldDB" id="A0A7L3PTF0"/>
<evidence type="ECO:0000313" key="8">
    <source>
        <dbReference type="Proteomes" id="UP000551443"/>
    </source>
</evidence>
<feature type="compositionally biased region" description="Basic and acidic residues" evidence="6">
    <location>
        <begin position="27"/>
        <end position="36"/>
    </location>
</feature>
<keyword evidence="5" id="KW-0539">Nucleus</keyword>
<dbReference type="GO" id="GO:0000981">
    <property type="term" value="F:DNA-binding transcription factor activity, RNA polymerase II-specific"/>
    <property type="evidence" value="ECO:0007669"/>
    <property type="project" value="TreeGrafter"/>
</dbReference>
<sequence>SQVIHSGHFMVSSPHSDALPRRRHHRAEPEPADPRSIDPTLTRLFECMSLEYSGKLVSPKWKNFKGLRLLCWDKIRLNNAIWRAWYIQCVSDMAQGKQPWLWGVGASAIPVVSCQAVVLEGNYWKRRIEVVMREYHKWRIYYKKRLRKSTREGEISSPKPDEDVWRPTEKWCNQLFCNVVPMLLGDEEEEPGSRQHFDLDTFLSDISDTLFTMTQMPSTHQELPEDVYVGNADMIQPDLAPLQPSLDDMEISDIFTSHRPPPSQTQPGYQEPSCFLPMAEPLFGSGGSLVGARGLPASPEAPLPPGTLLQVSRIPAHSWWLEVLQPPSLTLRCLPQPSGASQLSLHSAFLSPELPPAPLPPEPPPAVPSSLSPQHRHKPPLQYDLPTTCLSLEPPGPHYVPPILSPGAPLPSPDPPFSPASAPRSKLPYASSAGSLLAHPASPLSAPCFAPHTPGLGYTTGVVPPGYPGPAAPQLLPPALVGDPRFAPPKGLPQGGGG</sequence>
<evidence type="ECO:0000256" key="3">
    <source>
        <dbReference type="ARBA" id="ARBA00023125"/>
    </source>
</evidence>
<comment type="subcellular location">
    <subcellularLocation>
        <location evidence="1">Nucleus</location>
    </subcellularLocation>
</comment>
<keyword evidence="3" id="KW-0238">DNA-binding</keyword>
<keyword evidence="8" id="KW-1185">Reference proteome</keyword>
<protein>
    <submittedName>
        <fullName evidence="7">MLXPL protein</fullName>
    </submittedName>
</protein>
<feature type="compositionally biased region" description="Pro residues" evidence="6">
    <location>
        <begin position="353"/>
        <end position="367"/>
    </location>
</feature>
<accession>A0A7L3PTF0</accession>
<dbReference type="InterPro" id="IPR052207">
    <property type="entry name" value="Max-like/E-box_TFs"/>
</dbReference>
<keyword evidence="2" id="KW-0805">Transcription regulation</keyword>
<dbReference type="GO" id="GO:0000978">
    <property type="term" value="F:RNA polymerase II cis-regulatory region sequence-specific DNA binding"/>
    <property type="evidence" value="ECO:0007669"/>
    <property type="project" value="TreeGrafter"/>
</dbReference>
<evidence type="ECO:0000313" key="7">
    <source>
        <dbReference type="EMBL" id="NXU93712.1"/>
    </source>
</evidence>
<evidence type="ECO:0000256" key="4">
    <source>
        <dbReference type="ARBA" id="ARBA00023163"/>
    </source>
</evidence>
<dbReference type="EMBL" id="VZUH01083761">
    <property type="protein sequence ID" value="NXU93712.1"/>
    <property type="molecule type" value="Genomic_DNA"/>
</dbReference>
<reference evidence="7 8" key="1">
    <citation type="submission" date="2019-09" db="EMBL/GenBank/DDBJ databases">
        <title>Bird 10,000 Genomes (B10K) Project - Family phase.</title>
        <authorList>
            <person name="Zhang G."/>
        </authorList>
    </citation>
    <scope>NUCLEOTIDE SEQUENCE [LARGE SCALE GENOMIC DNA]</scope>
    <source>
        <strain evidence="7">OUT-0059</strain>
        <tissue evidence="7">Muscle</tissue>
    </source>
</reference>
<feature type="compositionally biased region" description="Low complexity" evidence="6">
    <location>
        <begin position="472"/>
        <end position="481"/>
    </location>
</feature>
<feature type="compositionally biased region" description="Pro residues" evidence="6">
    <location>
        <begin position="400"/>
        <end position="418"/>
    </location>
</feature>
<evidence type="ECO:0000256" key="1">
    <source>
        <dbReference type="ARBA" id="ARBA00004123"/>
    </source>
</evidence>
<keyword evidence="4" id="KW-0804">Transcription</keyword>
<feature type="region of interest" description="Disordered" evidence="6">
    <location>
        <begin position="466"/>
        <end position="498"/>
    </location>
</feature>
<dbReference type="PANTHER" id="PTHR15741:SF14">
    <property type="entry name" value="CARBOHYDRATE-RESPONSIVE ELEMENT-BINDING PROTEIN"/>
    <property type="match status" value="1"/>
</dbReference>
<comment type="caution">
    <text evidence="7">The sequence shown here is derived from an EMBL/GenBank/DDBJ whole genome shotgun (WGS) entry which is preliminary data.</text>
</comment>
<feature type="non-terminal residue" evidence="7">
    <location>
        <position position="498"/>
    </location>
</feature>
<gene>
    <name evidence="7" type="primary">Mlxipl</name>
    <name evidence="7" type="ORF">XIPELE_R01330</name>
</gene>
<proteinExistence type="predicted"/>
<feature type="region of interest" description="Disordered" evidence="6">
    <location>
        <begin position="352"/>
        <end position="381"/>
    </location>
</feature>
<evidence type="ECO:0000256" key="2">
    <source>
        <dbReference type="ARBA" id="ARBA00023015"/>
    </source>
</evidence>
<organism evidence="7 8">
    <name type="scientific">Xiphorhynchus elegans</name>
    <name type="common">elegant woodcreeper</name>
    <dbReference type="NCBI Taxonomy" id="269412"/>
    <lineage>
        <taxon>Eukaryota</taxon>
        <taxon>Metazoa</taxon>
        <taxon>Chordata</taxon>
        <taxon>Craniata</taxon>
        <taxon>Vertebrata</taxon>
        <taxon>Euteleostomi</taxon>
        <taxon>Archelosauria</taxon>
        <taxon>Archosauria</taxon>
        <taxon>Dinosauria</taxon>
        <taxon>Saurischia</taxon>
        <taxon>Theropoda</taxon>
        <taxon>Coelurosauria</taxon>
        <taxon>Aves</taxon>
        <taxon>Neognathae</taxon>
        <taxon>Neoaves</taxon>
        <taxon>Telluraves</taxon>
        <taxon>Australaves</taxon>
        <taxon>Passeriformes</taxon>
        <taxon>Dendrocolaptidae</taxon>
        <taxon>Xiphorhynchus</taxon>
    </lineage>
</organism>
<evidence type="ECO:0000256" key="6">
    <source>
        <dbReference type="SAM" id="MobiDB-lite"/>
    </source>
</evidence>
<feature type="region of interest" description="Disordered" evidence="6">
    <location>
        <begin position="400"/>
        <end position="428"/>
    </location>
</feature>